<reference evidence="1" key="1">
    <citation type="submission" date="2020-07" db="EMBL/GenBank/DDBJ databases">
        <title>Huge and variable diversity of episymbiotic CPR bacteria and DPANN archaea in groundwater ecosystems.</title>
        <authorList>
            <person name="He C.Y."/>
            <person name="Keren R."/>
            <person name="Whittaker M."/>
            <person name="Farag I.F."/>
            <person name="Doudna J."/>
            <person name="Cate J.H.D."/>
            <person name="Banfield J.F."/>
        </authorList>
    </citation>
    <scope>NUCLEOTIDE SEQUENCE</scope>
    <source>
        <strain evidence="1">NC_groundwater_717_Ag_S-0.2um_59_8</strain>
    </source>
</reference>
<gene>
    <name evidence="1" type="ORF">HYY65_10240</name>
</gene>
<dbReference type="AlphaFoldDB" id="A0A932GQC7"/>
<dbReference type="Proteomes" id="UP000741360">
    <property type="component" value="Unassembled WGS sequence"/>
</dbReference>
<organism evidence="1 2">
    <name type="scientific">Tectimicrobiota bacterium</name>
    <dbReference type="NCBI Taxonomy" id="2528274"/>
    <lineage>
        <taxon>Bacteria</taxon>
        <taxon>Pseudomonadati</taxon>
        <taxon>Nitrospinota/Tectimicrobiota group</taxon>
        <taxon>Candidatus Tectimicrobiota</taxon>
    </lineage>
</organism>
<protein>
    <submittedName>
        <fullName evidence="1">Uncharacterized protein</fullName>
    </submittedName>
</protein>
<comment type="caution">
    <text evidence="1">The sequence shown here is derived from an EMBL/GenBank/DDBJ whole genome shotgun (WGS) entry which is preliminary data.</text>
</comment>
<proteinExistence type="predicted"/>
<evidence type="ECO:0000313" key="1">
    <source>
        <dbReference type="EMBL" id="MBI3015418.1"/>
    </source>
</evidence>
<dbReference type="EMBL" id="JACPSX010000196">
    <property type="protein sequence ID" value="MBI3015418.1"/>
    <property type="molecule type" value="Genomic_DNA"/>
</dbReference>
<name>A0A932GQC7_UNCTE</name>
<sequence>MALLQRILSFSRRLSDGRKQLLVGLNAWMLREWEGGKLTADVFSSWHKAIGGLGGPVVLWETLLQCVQHETEERFGWDWWLLDQHEGEVVKIDLDISLMQLFCLRAAEELKGRPAEAWTHLKLPVTRDTRYVADRVAEVVRGMIEAEAKWRAVLSDGGIEGLRRVLDMASEARALGREEEIDQLIAAPLDQDRVRQFKEEFLESWQEHAGLRAVVKEHGNFEVGRFAPKGHDWFGLNRLELKEVFAQAEFMSMGDLGREFGRWFGESENQLVLKQFVDALPRKERLGVKPEEVLGSIDAALGSCQRDGLSPAVLILGEWRAALMIEESQDFIAAGGAVTGPLCGKYRQVPVFKLSSRLRHIVLVVDLKAIGRWRQYEVRSESSAEEIVGEHVLFAVEPVSEEHARKLIAEQPEFKKDQDTGKELEDTEAVRRLRQRVHLRILQQFDFVVEKREAGFKILLGRE</sequence>
<evidence type="ECO:0000313" key="2">
    <source>
        <dbReference type="Proteomes" id="UP000741360"/>
    </source>
</evidence>
<accession>A0A932GQC7</accession>